<accession>A0A2J7RP56</accession>
<dbReference type="Proteomes" id="UP000235965">
    <property type="component" value="Unassembled WGS sequence"/>
</dbReference>
<organism evidence="1 2">
    <name type="scientific">Cryptotermes secundus</name>
    <dbReference type="NCBI Taxonomy" id="105785"/>
    <lineage>
        <taxon>Eukaryota</taxon>
        <taxon>Metazoa</taxon>
        <taxon>Ecdysozoa</taxon>
        <taxon>Arthropoda</taxon>
        <taxon>Hexapoda</taxon>
        <taxon>Insecta</taxon>
        <taxon>Pterygota</taxon>
        <taxon>Neoptera</taxon>
        <taxon>Polyneoptera</taxon>
        <taxon>Dictyoptera</taxon>
        <taxon>Blattodea</taxon>
        <taxon>Blattoidea</taxon>
        <taxon>Termitoidae</taxon>
        <taxon>Kalotermitidae</taxon>
        <taxon>Cryptotermitinae</taxon>
        <taxon>Cryptotermes</taxon>
    </lineage>
</organism>
<dbReference type="EMBL" id="NEVH01002140">
    <property type="protein sequence ID" value="PNF42613.1"/>
    <property type="molecule type" value="Genomic_DNA"/>
</dbReference>
<evidence type="ECO:0000313" key="2">
    <source>
        <dbReference type="Proteomes" id="UP000235965"/>
    </source>
</evidence>
<evidence type="ECO:0000313" key="1">
    <source>
        <dbReference type="EMBL" id="PNF42613.1"/>
    </source>
</evidence>
<dbReference type="GO" id="GO:0003676">
    <property type="term" value="F:nucleic acid binding"/>
    <property type="evidence" value="ECO:0007669"/>
    <property type="project" value="InterPro"/>
</dbReference>
<name>A0A2J7RP56_9NEOP</name>
<dbReference type="InParanoid" id="A0A2J7RP56"/>
<protein>
    <submittedName>
        <fullName evidence="1">Uncharacterized protein</fullName>
    </submittedName>
</protein>
<dbReference type="PANTHER" id="PTHR47326">
    <property type="entry name" value="TRANSPOSABLE ELEMENT TC3 TRANSPOSASE-LIKE PROTEIN"/>
    <property type="match status" value="1"/>
</dbReference>
<gene>
    <name evidence="1" type="ORF">B7P43_G01280</name>
</gene>
<dbReference type="AlphaFoldDB" id="A0A2J7RP56"/>
<reference evidence="1 2" key="1">
    <citation type="submission" date="2017-12" db="EMBL/GenBank/DDBJ databases">
        <title>Hemimetabolous genomes reveal molecular basis of termite eusociality.</title>
        <authorList>
            <person name="Harrison M.C."/>
            <person name="Jongepier E."/>
            <person name="Robertson H.M."/>
            <person name="Arning N."/>
            <person name="Bitard-Feildel T."/>
            <person name="Chao H."/>
            <person name="Childers C.P."/>
            <person name="Dinh H."/>
            <person name="Doddapaneni H."/>
            <person name="Dugan S."/>
            <person name="Gowin J."/>
            <person name="Greiner C."/>
            <person name="Han Y."/>
            <person name="Hu H."/>
            <person name="Hughes D.S.T."/>
            <person name="Huylmans A.-K."/>
            <person name="Kemena C."/>
            <person name="Kremer L.P.M."/>
            <person name="Lee S.L."/>
            <person name="Lopez-Ezquerra A."/>
            <person name="Mallet L."/>
            <person name="Monroy-Kuhn J.M."/>
            <person name="Moser A."/>
            <person name="Murali S.C."/>
            <person name="Muzny D.M."/>
            <person name="Otani S."/>
            <person name="Piulachs M.-D."/>
            <person name="Poelchau M."/>
            <person name="Qu J."/>
            <person name="Schaub F."/>
            <person name="Wada-Katsumata A."/>
            <person name="Worley K.C."/>
            <person name="Xie Q."/>
            <person name="Ylla G."/>
            <person name="Poulsen M."/>
            <person name="Gibbs R.A."/>
            <person name="Schal C."/>
            <person name="Richards S."/>
            <person name="Belles X."/>
            <person name="Korb J."/>
            <person name="Bornberg-Bauer E."/>
        </authorList>
    </citation>
    <scope>NUCLEOTIDE SEQUENCE [LARGE SCALE GENOMIC DNA]</scope>
    <source>
        <tissue evidence="1">Whole body</tissue>
    </source>
</reference>
<dbReference type="InterPro" id="IPR036397">
    <property type="entry name" value="RNaseH_sf"/>
</dbReference>
<keyword evidence="2" id="KW-1185">Reference proteome</keyword>
<sequence>MPPTTVHRVLHKRLCLHPYKVQIVQQLLPDDKPRREPPSHIGVWMFRGLSMPPSKIADWMQWTNSVGPRSPDLTLLDFSLWGYVKNRVFVNPVNDLPDSQARIRETTATVPMDMLERTWQEIE</sequence>
<proteinExistence type="predicted"/>
<dbReference type="Gene3D" id="3.30.420.10">
    <property type="entry name" value="Ribonuclease H-like superfamily/Ribonuclease H"/>
    <property type="match status" value="1"/>
</dbReference>
<dbReference type="PANTHER" id="PTHR47326:SF1">
    <property type="entry name" value="HTH PSQ-TYPE DOMAIN-CONTAINING PROTEIN"/>
    <property type="match status" value="1"/>
</dbReference>
<comment type="caution">
    <text evidence="1">The sequence shown here is derived from an EMBL/GenBank/DDBJ whole genome shotgun (WGS) entry which is preliminary data.</text>
</comment>